<keyword evidence="2" id="KW-1185">Reference proteome</keyword>
<dbReference type="Proteomes" id="UP000306319">
    <property type="component" value="Unassembled WGS sequence"/>
</dbReference>
<accession>A0AC61RBR2</accession>
<evidence type="ECO:0000313" key="2">
    <source>
        <dbReference type="Proteomes" id="UP000306319"/>
    </source>
</evidence>
<organism evidence="1 2">
    <name type="scientific">Lepagella muris</name>
    <dbReference type="NCBI Taxonomy" id="3032870"/>
    <lineage>
        <taxon>Bacteria</taxon>
        <taxon>Pseudomonadati</taxon>
        <taxon>Bacteroidota</taxon>
        <taxon>Bacteroidia</taxon>
        <taxon>Bacteroidales</taxon>
        <taxon>Muribaculaceae</taxon>
        <taxon>Lepagella</taxon>
    </lineage>
</organism>
<dbReference type="EMBL" id="SRYB01000022">
    <property type="protein sequence ID" value="TGY77629.1"/>
    <property type="molecule type" value="Genomic_DNA"/>
</dbReference>
<sequence length="69" mass="7807">MSEQELNSYRFVSGLEPGDERLSQIMKEAAETAIARHQAAEAQISMKIDLMRKELRAKWSNQIKSAING</sequence>
<protein>
    <submittedName>
        <fullName evidence="1">Uncharacterized protein</fullName>
    </submittedName>
</protein>
<evidence type="ECO:0000313" key="1">
    <source>
        <dbReference type="EMBL" id="TGY77629.1"/>
    </source>
</evidence>
<reference evidence="1" key="1">
    <citation type="submission" date="2019-04" db="EMBL/GenBank/DDBJ databases">
        <title>Microbes associate with the intestines of laboratory mice.</title>
        <authorList>
            <person name="Navarre W."/>
            <person name="Wong E."/>
            <person name="Huang K."/>
            <person name="Tropini C."/>
            <person name="Ng K."/>
            <person name="Yu B."/>
        </authorList>
    </citation>
    <scope>NUCLEOTIDE SEQUENCE</scope>
    <source>
        <strain evidence="1">NM04_E33</strain>
    </source>
</reference>
<name>A0AC61RBR2_9BACT</name>
<comment type="caution">
    <text evidence="1">The sequence shown here is derived from an EMBL/GenBank/DDBJ whole genome shotgun (WGS) entry which is preliminary data.</text>
</comment>
<proteinExistence type="predicted"/>
<gene>
    <name evidence="1" type="ORF">E5331_13700</name>
</gene>